<dbReference type="PANTHER" id="PTHR46268">
    <property type="entry name" value="STRESS RESPONSE PROTEIN NHAX"/>
    <property type="match status" value="1"/>
</dbReference>
<evidence type="ECO:0000313" key="4">
    <source>
        <dbReference type="Proteomes" id="UP000051298"/>
    </source>
</evidence>
<protein>
    <submittedName>
        <fullName evidence="3">Universal stress protein family protein</fullName>
    </submittedName>
</protein>
<organism evidence="3 4">
    <name type="scientific">Thalassobacter stenotrophicus</name>
    <dbReference type="NCBI Taxonomy" id="266809"/>
    <lineage>
        <taxon>Bacteria</taxon>
        <taxon>Pseudomonadati</taxon>
        <taxon>Pseudomonadota</taxon>
        <taxon>Alphaproteobacteria</taxon>
        <taxon>Rhodobacterales</taxon>
        <taxon>Roseobacteraceae</taxon>
        <taxon>Thalassobacter</taxon>
    </lineage>
</organism>
<proteinExistence type="inferred from homology"/>
<comment type="similarity">
    <text evidence="1">Belongs to the universal stress protein A family.</text>
</comment>
<feature type="domain" description="UspA" evidence="2">
    <location>
        <begin position="159"/>
        <end position="276"/>
    </location>
</feature>
<evidence type="ECO:0000256" key="1">
    <source>
        <dbReference type="ARBA" id="ARBA00008791"/>
    </source>
</evidence>
<dbReference type="AlphaFoldDB" id="A0A0P1EYD4"/>
<dbReference type="CDD" id="cd00293">
    <property type="entry name" value="USP-like"/>
    <property type="match status" value="1"/>
</dbReference>
<dbReference type="SUPFAM" id="SSF52402">
    <property type="entry name" value="Adenine nucleotide alpha hydrolases-like"/>
    <property type="match status" value="2"/>
</dbReference>
<name>A0A0P1EYD4_9RHOB</name>
<dbReference type="PRINTS" id="PR01438">
    <property type="entry name" value="UNVRSLSTRESS"/>
</dbReference>
<dbReference type="Gene3D" id="3.40.50.12370">
    <property type="match status" value="1"/>
</dbReference>
<sequence length="278" mass="30013">MSIKNILVAYNGLPGSDAALAGAVTVQKYFDAHLNGLFAHGNPMLSRQIKQNWMPAAVQAAILEAADSPTAEIQQKFFEACRNVPADKLHWIDSGGSVQRTVARYARLFDLTVLGMHETNDEHNLAHIEIHPDRVAFDSGRPVMTFPANHTGSVFNGRAVIAWDGGRAAARALADAMQILKTEAEVEIVSVGRSPLADSLPGIDVAMVLDRHDVKVTLTELPRERRPIADTLVSHCEKTGAGLLVMGAYEHSPLREGLIGGVTHDIAARANIPVLMSH</sequence>
<accession>A0A0P1EYD4</accession>
<dbReference type="STRING" id="266809.PM03_14575"/>
<evidence type="ECO:0000259" key="2">
    <source>
        <dbReference type="Pfam" id="PF00582"/>
    </source>
</evidence>
<dbReference type="PANTHER" id="PTHR46268:SF15">
    <property type="entry name" value="UNIVERSAL STRESS PROTEIN HP_0031"/>
    <property type="match status" value="1"/>
</dbReference>
<dbReference type="eggNOG" id="COG0589">
    <property type="taxonomic scope" value="Bacteria"/>
</dbReference>
<dbReference type="InterPro" id="IPR006015">
    <property type="entry name" value="Universal_stress_UspA"/>
</dbReference>
<evidence type="ECO:0000313" key="3">
    <source>
        <dbReference type="EMBL" id="CUH60079.1"/>
    </source>
</evidence>
<reference evidence="3 4" key="1">
    <citation type="submission" date="2015-09" db="EMBL/GenBank/DDBJ databases">
        <authorList>
            <consortium name="Swine Surveillance"/>
        </authorList>
    </citation>
    <scope>NUCLEOTIDE SEQUENCE [LARGE SCALE GENOMIC DNA]</scope>
    <source>
        <strain evidence="3 4">CECT 5294</strain>
    </source>
</reference>
<dbReference type="RefSeq" id="WP_058123137.1">
    <property type="nucleotide sequence ID" value="NZ_CYRX01000024.1"/>
</dbReference>
<gene>
    <name evidence="3" type="ORF">THS5294_01368</name>
</gene>
<dbReference type="Pfam" id="PF00582">
    <property type="entry name" value="Usp"/>
    <property type="match status" value="1"/>
</dbReference>
<dbReference type="Proteomes" id="UP000051298">
    <property type="component" value="Unassembled WGS sequence"/>
</dbReference>
<dbReference type="InterPro" id="IPR006016">
    <property type="entry name" value="UspA"/>
</dbReference>
<dbReference type="EMBL" id="CYRX01000024">
    <property type="protein sequence ID" value="CUH60079.1"/>
    <property type="molecule type" value="Genomic_DNA"/>
</dbReference>